<dbReference type="Proteomes" id="UP000184050">
    <property type="component" value="Unassembled WGS sequence"/>
</dbReference>
<feature type="transmembrane region" description="Helical" evidence="7">
    <location>
        <begin position="106"/>
        <end position="123"/>
    </location>
</feature>
<dbReference type="PANTHER" id="PTHR33778:SF1">
    <property type="entry name" value="MAGNESIUM TRANSPORTER YHID-RELATED"/>
    <property type="match status" value="1"/>
</dbReference>
<evidence type="ECO:0000256" key="4">
    <source>
        <dbReference type="ARBA" id="ARBA00022692"/>
    </source>
</evidence>
<feature type="domain" description="MgtC/SapB/SrpB/YhiD N-terminal" evidence="8">
    <location>
        <begin position="22"/>
        <end position="149"/>
    </location>
</feature>
<comment type="subcellular location">
    <subcellularLocation>
        <location evidence="1">Cell membrane</location>
        <topology evidence="1">Multi-pass membrane protein</topology>
    </subcellularLocation>
</comment>
<comment type="similarity">
    <text evidence="2">Belongs to the MgtC/SapB family.</text>
</comment>
<dbReference type="AlphaFoldDB" id="A0A1M6G6Z3"/>
<evidence type="ECO:0000256" key="1">
    <source>
        <dbReference type="ARBA" id="ARBA00004651"/>
    </source>
</evidence>
<evidence type="ECO:0000256" key="7">
    <source>
        <dbReference type="SAM" id="Phobius"/>
    </source>
</evidence>
<keyword evidence="6 7" id="KW-0472">Membrane</keyword>
<dbReference type="EMBL" id="FQZE01000010">
    <property type="protein sequence ID" value="SHJ05694.1"/>
    <property type="molecule type" value="Genomic_DNA"/>
</dbReference>
<feature type="transmembrane region" description="Helical" evidence="7">
    <location>
        <begin position="18"/>
        <end position="35"/>
    </location>
</feature>
<keyword evidence="5 7" id="KW-1133">Transmembrane helix</keyword>
<evidence type="ECO:0000256" key="5">
    <source>
        <dbReference type="ARBA" id="ARBA00022989"/>
    </source>
</evidence>
<dbReference type="InterPro" id="IPR049177">
    <property type="entry name" value="MgtC_SapB_SrpB_YhiD_N"/>
</dbReference>
<evidence type="ECO:0000256" key="3">
    <source>
        <dbReference type="ARBA" id="ARBA00022475"/>
    </source>
</evidence>
<gene>
    <name evidence="9" type="ORF">SAMN05444280_11055</name>
</gene>
<dbReference type="PANTHER" id="PTHR33778">
    <property type="entry name" value="PROTEIN MGTC"/>
    <property type="match status" value="1"/>
</dbReference>
<evidence type="ECO:0000256" key="6">
    <source>
        <dbReference type="ARBA" id="ARBA00023136"/>
    </source>
</evidence>
<accession>A0A1M6G6Z3</accession>
<keyword evidence="4 7" id="KW-0812">Transmembrane</keyword>
<feature type="transmembrane region" description="Helical" evidence="7">
    <location>
        <begin position="80"/>
        <end position="99"/>
    </location>
</feature>
<protein>
    <submittedName>
        <fullName evidence="9">Putative Mg2+ transporter-C (MgtC) family protein</fullName>
    </submittedName>
</protein>
<dbReference type="InterPro" id="IPR003416">
    <property type="entry name" value="MgtC/SapB/SrpB/YhiD_fam"/>
</dbReference>
<dbReference type="Pfam" id="PF02308">
    <property type="entry name" value="MgtC"/>
    <property type="match status" value="1"/>
</dbReference>
<dbReference type="OrthoDB" id="9811198at2"/>
<name>A0A1M6G6Z3_9BACT</name>
<evidence type="ECO:0000259" key="8">
    <source>
        <dbReference type="Pfam" id="PF02308"/>
    </source>
</evidence>
<dbReference type="GO" id="GO:0005886">
    <property type="term" value="C:plasma membrane"/>
    <property type="evidence" value="ECO:0007669"/>
    <property type="project" value="UniProtKB-SubCell"/>
</dbReference>
<sequence>MEFINQLLESTEINGQTATLRLLLSFFVGMLVGLERETHNQPAGLRTHILISIGATIVMLISIFIPQTFANFQNGDPGRIAAQVVSGIGFLGGGAILKFGANVKGLTTAASIWAMAAIGLAVGAGMYSISLIGVLVVLFALTIMNFFEKRFFKERTLRKVEVTIKKKHTNLKALKDIFKTFDVKINSTGFDRNVHEATDKITFLVGVTPFLNVQQLADELEKEPGIVTVLVEIIQ</sequence>
<evidence type="ECO:0000256" key="2">
    <source>
        <dbReference type="ARBA" id="ARBA00009298"/>
    </source>
</evidence>
<evidence type="ECO:0000313" key="10">
    <source>
        <dbReference type="Proteomes" id="UP000184050"/>
    </source>
</evidence>
<dbReference type="RefSeq" id="WP_073168279.1">
    <property type="nucleotide sequence ID" value="NZ_FQZE01000010.1"/>
</dbReference>
<proteinExistence type="inferred from homology"/>
<reference evidence="9 10" key="1">
    <citation type="submission" date="2016-11" db="EMBL/GenBank/DDBJ databases">
        <authorList>
            <person name="Jaros S."/>
            <person name="Januszkiewicz K."/>
            <person name="Wedrychowicz H."/>
        </authorList>
    </citation>
    <scope>NUCLEOTIDE SEQUENCE [LARGE SCALE GENOMIC DNA]</scope>
    <source>
        <strain evidence="9 10">DSM 27063</strain>
    </source>
</reference>
<feature type="transmembrane region" description="Helical" evidence="7">
    <location>
        <begin position="47"/>
        <end position="65"/>
    </location>
</feature>
<dbReference type="PRINTS" id="PR01837">
    <property type="entry name" value="MGTCSAPBPROT"/>
</dbReference>
<dbReference type="STRING" id="1168035.SAMN05444280_11055"/>
<keyword evidence="10" id="KW-1185">Reference proteome</keyword>
<evidence type="ECO:0000313" key="9">
    <source>
        <dbReference type="EMBL" id="SHJ05694.1"/>
    </source>
</evidence>
<organism evidence="9 10">
    <name type="scientific">Tangfeifania diversioriginum</name>
    <dbReference type="NCBI Taxonomy" id="1168035"/>
    <lineage>
        <taxon>Bacteria</taxon>
        <taxon>Pseudomonadati</taxon>
        <taxon>Bacteroidota</taxon>
        <taxon>Bacteroidia</taxon>
        <taxon>Marinilabiliales</taxon>
        <taxon>Prolixibacteraceae</taxon>
        <taxon>Tangfeifania</taxon>
    </lineage>
</organism>
<keyword evidence="3" id="KW-1003">Cell membrane</keyword>